<proteinExistence type="predicted"/>
<dbReference type="AlphaFoldDB" id="A0A6C0JB80"/>
<accession>A0A6C0JB80</accession>
<reference evidence="1" key="1">
    <citation type="journal article" date="2020" name="Nature">
        <title>Giant virus diversity and host interactions through global metagenomics.</title>
        <authorList>
            <person name="Schulz F."/>
            <person name="Roux S."/>
            <person name="Paez-Espino D."/>
            <person name="Jungbluth S."/>
            <person name="Walsh D.A."/>
            <person name="Denef V.J."/>
            <person name="McMahon K.D."/>
            <person name="Konstantinidis K.T."/>
            <person name="Eloe-Fadrosh E.A."/>
            <person name="Kyrpides N.C."/>
            <person name="Woyke T."/>
        </authorList>
    </citation>
    <scope>NUCLEOTIDE SEQUENCE</scope>
    <source>
        <strain evidence="1">GVMAG-M-3300025880-56</strain>
    </source>
</reference>
<protein>
    <submittedName>
        <fullName evidence="1">Uncharacterized protein</fullName>
    </submittedName>
</protein>
<dbReference type="EMBL" id="MN740351">
    <property type="protein sequence ID" value="QHU02041.1"/>
    <property type="molecule type" value="Genomic_DNA"/>
</dbReference>
<name>A0A6C0JB80_9ZZZZ</name>
<organism evidence="1">
    <name type="scientific">viral metagenome</name>
    <dbReference type="NCBI Taxonomy" id="1070528"/>
    <lineage>
        <taxon>unclassified sequences</taxon>
        <taxon>metagenomes</taxon>
        <taxon>organismal metagenomes</taxon>
    </lineage>
</organism>
<sequence length="35" mass="4091">MFDFSGVLKLKFKNNVYGIIVNTKDQCYVKILTHI</sequence>
<evidence type="ECO:0000313" key="1">
    <source>
        <dbReference type="EMBL" id="QHU02041.1"/>
    </source>
</evidence>